<dbReference type="PROSITE" id="PS51473">
    <property type="entry name" value="GNK2"/>
    <property type="match status" value="2"/>
</dbReference>
<dbReference type="Proteomes" id="UP001604277">
    <property type="component" value="Unassembled WGS sequence"/>
</dbReference>
<dbReference type="EMBL" id="JBFOLJ010000013">
    <property type="protein sequence ID" value="KAL2483986.1"/>
    <property type="molecule type" value="Genomic_DNA"/>
</dbReference>
<evidence type="ECO:0000256" key="2">
    <source>
        <dbReference type="ARBA" id="ARBA00022737"/>
    </source>
</evidence>
<accession>A0ABD1R875</accession>
<dbReference type="CDD" id="cd23509">
    <property type="entry name" value="Gnk2-like"/>
    <property type="match status" value="2"/>
</dbReference>
<gene>
    <name evidence="5" type="ORF">Fot_45430</name>
</gene>
<reference evidence="6" key="1">
    <citation type="submission" date="2024-07" db="EMBL/GenBank/DDBJ databases">
        <title>Two chromosome-level genome assemblies of Korean endemic species Abeliophyllum distichum and Forsythia ovata (Oleaceae).</title>
        <authorList>
            <person name="Jang H."/>
        </authorList>
    </citation>
    <scope>NUCLEOTIDE SEQUENCE [LARGE SCALE GENOMIC DNA]</scope>
</reference>
<dbReference type="Pfam" id="PF01657">
    <property type="entry name" value="Stress-antifung"/>
    <property type="match status" value="2"/>
</dbReference>
<dbReference type="FunFam" id="3.30.430.20:FF:000003">
    <property type="entry name" value="Cysteine-rich RLK (RECEPTOR-like protein kinase) 10"/>
    <property type="match status" value="1"/>
</dbReference>
<evidence type="ECO:0000256" key="1">
    <source>
        <dbReference type="ARBA" id="ARBA00022729"/>
    </source>
</evidence>
<keyword evidence="2" id="KW-0677">Repeat</keyword>
<dbReference type="Gene3D" id="3.30.430.20">
    <property type="entry name" value="Gnk2 domain, C-X8-C-X2-C motif"/>
    <property type="match status" value="2"/>
</dbReference>
<evidence type="ECO:0000259" key="4">
    <source>
        <dbReference type="PROSITE" id="PS51473"/>
    </source>
</evidence>
<dbReference type="AlphaFoldDB" id="A0ABD1R875"/>
<organism evidence="5 6">
    <name type="scientific">Forsythia ovata</name>
    <dbReference type="NCBI Taxonomy" id="205694"/>
    <lineage>
        <taxon>Eukaryota</taxon>
        <taxon>Viridiplantae</taxon>
        <taxon>Streptophyta</taxon>
        <taxon>Embryophyta</taxon>
        <taxon>Tracheophyta</taxon>
        <taxon>Spermatophyta</taxon>
        <taxon>Magnoliopsida</taxon>
        <taxon>eudicotyledons</taxon>
        <taxon>Gunneridae</taxon>
        <taxon>Pentapetalae</taxon>
        <taxon>asterids</taxon>
        <taxon>lamiids</taxon>
        <taxon>Lamiales</taxon>
        <taxon>Oleaceae</taxon>
        <taxon>Forsythieae</taxon>
        <taxon>Forsythia</taxon>
    </lineage>
</organism>
<protein>
    <submittedName>
        <fullName evidence="5">Cysteine-rich receptor-like protein kinase 26</fullName>
    </submittedName>
</protein>
<dbReference type="InterPro" id="IPR038408">
    <property type="entry name" value="GNK2_sf"/>
</dbReference>
<evidence type="ECO:0000313" key="6">
    <source>
        <dbReference type="Proteomes" id="UP001604277"/>
    </source>
</evidence>
<dbReference type="InterPro" id="IPR002902">
    <property type="entry name" value="GNK2"/>
</dbReference>
<name>A0ABD1R875_9LAMI</name>
<sequence>MRFLKLLAFIFLNLINLVALVKSQDRVCLNNGSYTSNSTYRTNLDALLYSASSNIDSNGFYHTSVGENSDRVNTIMLCRGDVQLDACRACVDNAITSLLQLCPNQKQAILWNEVCMLRYSNESIFGIPAASPRRRPSTILYVPNQDQFTKELNRLLDSLRPRAASGGSLKKIAAGNLTGPDFSRIYALVQCTPDITPQDCQVCLTQIGLDILGTTGDRVLCPELQSSLWNHSLLQ</sequence>
<keyword evidence="6" id="KW-1185">Reference proteome</keyword>
<dbReference type="PANTHER" id="PTHR32099:SF51">
    <property type="entry name" value="CYSTEINE-RICH RECEPTOR-LIKE PROTEIN KINASE 25 ISOFORM X1"/>
    <property type="match status" value="1"/>
</dbReference>
<evidence type="ECO:0000256" key="3">
    <source>
        <dbReference type="SAM" id="SignalP"/>
    </source>
</evidence>
<feature type="chain" id="PRO_5044776060" evidence="3">
    <location>
        <begin position="24"/>
        <end position="235"/>
    </location>
</feature>
<evidence type="ECO:0000313" key="5">
    <source>
        <dbReference type="EMBL" id="KAL2483986.1"/>
    </source>
</evidence>
<proteinExistence type="predicted"/>
<feature type="domain" description="Gnk2-homologous" evidence="4">
    <location>
        <begin position="22"/>
        <end position="124"/>
    </location>
</feature>
<feature type="domain" description="Gnk2-homologous" evidence="4">
    <location>
        <begin position="130"/>
        <end position="235"/>
    </location>
</feature>
<feature type="signal peptide" evidence="3">
    <location>
        <begin position="1"/>
        <end position="23"/>
    </location>
</feature>
<dbReference type="PANTHER" id="PTHR32099">
    <property type="entry name" value="CYSTEINE-RICH REPEAT SECRETORY PROTEIN"/>
    <property type="match status" value="1"/>
</dbReference>
<comment type="caution">
    <text evidence="5">The sequence shown here is derived from an EMBL/GenBank/DDBJ whole genome shotgun (WGS) entry which is preliminary data.</text>
</comment>
<keyword evidence="1 3" id="KW-0732">Signal</keyword>